<organism evidence="3">
    <name type="scientific">Dissoconium aciculare CBS 342.82</name>
    <dbReference type="NCBI Taxonomy" id="1314786"/>
    <lineage>
        <taxon>Eukaryota</taxon>
        <taxon>Fungi</taxon>
        <taxon>Dikarya</taxon>
        <taxon>Ascomycota</taxon>
        <taxon>Pezizomycotina</taxon>
        <taxon>Dothideomycetes</taxon>
        <taxon>Dothideomycetidae</taxon>
        <taxon>Mycosphaerellales</taxon>
        <taxon>Dissoconiaceae</taxon>
        <taxon>Dissoconium</taxon>
    </lineage>
</organism>
<proteinExistence type="predicted"/>
<protein>
    <submittedName>
        <fullName evidence="3">Uncharacterized protein</fullName>
    </submittedName>
</protein>
<dbReference type="RefSeq" id="XP_033464468.1">
    <property type="nucleotide sequence ID" value="XM_033603705.1"/>
</dbReference>
<reference evidence="3" key="1">
    <citation type="submission" date="2020-01" db="EMBL/GenBank/DDBJ databases">
        <authorList>
            <consortium name="DOE Joint Genome Institute"/>
            <person name="Haridas S."/>
            <person name="Albert R."/>
            <person name="Binder M."/>
            <person name="Bloem J."/>
            <person name="Labutti K."/>
            <person name="Salamov A."/>
            <person name="Andreopoulos B."/>
            <person name="Baker S.E."/>
            <person name="Barry K."/>
            <person name="Bills G."/>
            <person name="Bluhm B.H."/>
            <person name="Cannon C."/>
            <person name="Castanera R."/>
            <person name="Culley D.E."/>
            <person name="Daum C."/>
            <person name="Ezra D."/>
            <person name="Gonzalez J.B."/>
            <person name="Henrissat B."/>
            <person name="Kuo A."/>
            <person name="Liang C."/>
            <person name="Lipzen A."/>
            <person name="Lutzoni F."/>
            <person name="Magnuson J."/>
            <person name="Mondo S."/>
            <person name="Nolan M."/>
            <person name="Ohm R."/>
            <person name="Pangilinan J."/>
            <person name="Park H.-J."/>
            <person name="Ramirez L."/>
            <person name="Alfaro M."/>
            <person name="Sun H."/>
            <person name="Tritt A."/>
            <person name="Yoshinaga Y."/>
            <person name="Zwiers L.-H."/>
            <person name="Turgeon B.G."/>
            <person name="Goodwin S.B."/>
            <person name="Spatafora J.W."/>
            <person name="Crous P.W."/>
            <person name="Grigoriev I.V."/>
        </authorList>
    </citation>
    <scope>NUCLEOTIDE SEQUENCE</scope>
    <source>
        <strain evidence="3">CBS 342.82</strain>
    </source>
</reference>
<keyword evidence="2" id="KW-1185">Reference proteome</keyword>
<feature type="region of interest" description="Disordered" evidence="1">
    <location>
        <begin position="81"/>
        <end position="109"/>
    </location>
</feature>
<evidence type="ECO:0000313" key="2">
    <source>
        <dbReference type="Proteomes" id="UP000504637"/>
    </source>
</evidence>
<sequence length="109" mass="11730">MSLMFIGHSHHSQDFPRPPQGKWSVLRLGCAVCLRSTQCTAHGTSKRTAEPTPMPCGNRLDVPCPPPPILLVKPFILRYTEVGPPPPPPPPPLPPSPTRVSSGLLLAPC</sequence>
<dbReference type="GeneID" id="54361505"/>
<evidence type="ECO:0000256" key="1">
    <source>
        <dbReference type="SAM" id="MobiDB-lite"/>
    </source>
</evidence>
<reference evidence="3" key="2">
    <citation type="submission" date="2020-04" db="EMBL/GenBank/DDBJ databases">
        <authorList>
            <consortium name="NCBI Genome Project"/>
        </authorList>
    </citation>
    <scope>NUCLEOTIDE SEQUENCE</scope>
    <source>
        <strain evidence="3">CBS 342.82</strain>
    </source>
</reference>
<reference evidence="3" key="3">
    <citation type="submission" date="2025-08" db="UniProtKB">
        <authorList>
            <consortium name="RefSeq"/>
        </authorList>
    </citation>
    <scope>IDENTIFICATION</scope>
    <source>
        <strain evidence="3">CBS 342.82</strain>
    </source>
</reference>
<dbReference type="AlphaFoldDB" id="A0A6J3MKF0"/>
<evidence type="ECO:0000313" key="3">
    <source>
        <dbReference type="RefSeq" id="XP_033464468.1"/>
    </source>
</evidence>
<gene>
    <name evidence="3" type="ORF">K489DRAFT_375524</name>
</gene>
<accession>A0A6J3MKF0</accession>
<name>A0A6J3MKF0_9PEZI</name>
<dbReference type="Proteomes" id="UP000504637">
    <property type="component" value="Unplaced"/>
</dbReference>
<feature type="compositionally biased region" description="Pro residues" evidence="1">
    <location>
        <begin position="83"/>
        <end position="97"/>
    </location>
</feature>